<dbReference type="InterPro" id="IPR038404">
    <property type="entry name" value="TRAP_DctP_sf"/>
</dbReference>
<keyword evidence="1 2" id="KW-0732">Signal</keyword>
<dbReference type="PANTHER" id="PTHR33376:SF5">
    <property type="entry name" value="EXTRACYTOPLASMIC SOLUTE RECEPTOR PROTEIN"/>
    <property type="match status" value="1"/>
</dbReference>
<protein>
    <submittedName>
        <fullName evidence="3">TRAP transporter substrate-binding protein DctP</fullName>
    </submittedName>
</protein>
<dbReference type="NCBIfam" id="NF037995">
    <property type="entry name" value="TRAP_S1"/>
    <property type="match status" value="1"/>
</dbReference>
<feature type="signal peptide" evidence="2">
    <location>
        <begin position="1"/>
        <end position="22"/>
    </location>
</feature>
<evidence type="ECO:0000313" key="4">
    <source>
        <dbReference type="Proteomes" id="UP001501671"/>
    </source>
</evidence>
<dbReference type="Proteomes" id="UP001501671">
    <property type="component" value="Unassembled WGS sequence"/>
</dbReference>
<evidence type="ECO:0000256" key="2">
    <source>
        <dbReference type="SAM" id="SignalP"/>
    </source>
</evidence>
<dbReference type="EMBL" id="BAABFO010000031">
    <property type="protein sequence ID" value="GAA4342014.1"/>
    <property type="molecule type" value="Genomic_DNA"/>
</dbReference>
<dbReference type="RefSeq" id="WP_345252030.1">
    <property type="nucleotide sequence ID" value="NZ_BAABFO010000031.1"/>
</dbReference>
<proteinExistence type="predicted"/>
<evidence type="ECO:0000256" key="1">
    <source>
        <dbReference type="ARBA" id="ARBA00022729"/>
    </source>
</evidence>
<gene>
    <name evidence="3" type="primary">dctP</name>
    <name evidence="3" type="ORF">GCM10023144_43450</name>
</gene>
<dbReference type="InterPro" id="IPR018389">
    <property type="entry name" value="DctP_fam"/>
</dbReference>
<accession>A0ABP8HNV5</accession>
<keyword evidence="4" id="KW-1185">Reference proteome</keyword>
<organism evidence="3 4">
    <name type="scientific">Pigmentiphaga soli</name>
    <dbReference type="NCBI Taxonomy" id="1007095"/>
    <lineage>
        <taxon>Bacteria</taxon>
        <taxon>Pseudomonadati</taxon>
        <taxon>Pseudomonadota</taxon>
        <taxon>Betaproteobacteria</taxon>
        <taxon>Burkholderiales</taxon>
        <taxon>Alcaligenaceae</taxon>
        <taxon>Pigmentiphaga</taxon>
    </lineage>
</organism>
<dbReference type="PANTHER" id="PTHR33376">
    <property type="match status" value="1"/>
</dbReference>
<feature type="chain" id="PRO_5047241620" evidence="2">
    <location>
        <begin position="23"/>
        <end position="325"/>
    </location>
</feature>
<dbReference type="Pfam" id="PF03480">
    <property type="entry name" value="DctP"/>
    <property type="match status" value="1"/>
</dbReference>
<evidence type="ECO:0000313" key="3">
    <source>
        <dbReference type="EMBL" id="GAA4342014.1"/>
    </source>
</evidence>
<comment type="caution">
    <text evidence="3">The sequence shown here is derived from an EMBL/GenBank/DDBJ whole genome shotgun (WGS) entry which is preliminary data.</text>
</comment>
<name>A0ABP8HNV5_9BURK</name>
<dbReference type="Gene3D" id="3.40.190.170">
    <property type="entry name" value="Bacterial extracellular solute-binding protein, family 7"/>
    <property type="match status" value="1"/>
</dbReference>
<reference evidence="4" key="1">
    <citation type="journal article" date="2019" name="Int. J. Syst. Evol. Microbiol.">
        <title>The Global Catalogue of Microorganisms (GCM) 10K type strain sequencing project: providing services to taxonomists for standard genome sequencing and annotation.</title>
        <authorList>
            <consortium name="The Broad Institute Genomics Platform"/>
            <consortium name="The Broad Institute Genome Sequencing Center for Infectious Disease"/>
            <person name="Wu L."/>
            <person name="Ma J."/>
        </authorList>
    </citation>
    <scope>NUCLEOTIDE SEQUENCE [LARGE SCALE GENOMIC DNA]</scope>
    <source>
        <strain evidence="4">JCM 17666</strain>
    </source>
</reference>
<sequence length="325" mass="35626">MKLLKSLAVAASSMLLAASATAKDYRMLSSWDQNYAYNPYIVDPFVQGLDKATNGRIKITVSGPETVPPFEQLEPVGSGVFQFLFTHGAYHVGSTPIMMVAEAIDADPEKLHASGLFDYLDKQYQRFGVKLVAAPVTPKGAYHYLLRAPIGPDGGMKGRKIRGTVTYKGVTDMLGGVLVVLAPSEIYTSLEKGLVDGAVWPAVGAYEYRWYEVAKYLVRPAIGVNYEPIFMNLDAWNALPAGDQKIVMSVARQIEDAWYKQSPAVWKKEEDALLAKGMQITKLGPAQQAKLDQTWKEGLWAAGAEKNAADTNKLRDFARSKGLAQ</sequence>